<keyword evidence="4" id="KW-1185">Reference proteome</keyword>
<feature type="domain" description="Reverse transcriptase" evidence="2">
    <location>
        <begin position="331"/>
        <end position="622"/>
    </location>
</feature>
<gene>
    <name evidence="3" type="ORF">TBRA_LOCUS10962</name>
</gene>
<feature type="region of interest" description="Disordered" evidence="1">
    <location>
        <begin position="195"/>
        <end position="220"/>
    </location>
</feature>
<name>A0A6H5IPM7_9HYME</name>
<evidence type="ECO:0000256" key="1">
    <source>
        <dbReference type="SAM" id="MobiDB-lite"/>
    </source>
</evidence>
<dbReference type="InterPro" id="IPR035979">
    <property type="entry name" value="RBD_domain_sf"/>
</dbReference>
<protein>
    <recommendedName>
        <fullName evidence="2">Reverse transcriptase domain-containing protein</fullName>
    </recommendedName>
</protein>
<dbReference type="Pfam" id="PF00078">
    <property type="entry name" value="RVT_1"/>
    <property type="match status" value="1"/>
</dbReference>
<dbReference type="InterPro" id="IPR043502">
    <property type="entry name" value="DNA/RNA_pol_sf"/>
</dbReference>
<organism evidence="3 4">
    <name type="scientific">Trichogramma brassicae</name>
    <dbReference type="NCBI Taxonomy" id="86971"/>
    <lineage>
        <taxon>Eukaryota</taxon>
        <taxon>Metazoa</taxon>
        <taxon>Ecdysozoa</taxon>
        <taxon>Arthropoda</taxon>
        <taxon>Hexapoda</taxon>
        <taxon>Insecta</taxon>
        <taxon>Pterygota</taxon>
        <taxon>Neoptera</taxon>
        <taxon>Endopterygota</taxon>
        <taxon>Hymenoptera</taxon>
        <taxon>Apocrita</taxon>
        <taxon>Proctotrupomorpha</taxon>
        <taxon>Chalcidoidea</taxon>
        <taxon>Trichogrammatidae</taxon>
        <taxon>Trichogramma</taxon>
    </lineage>
</organism>
<dbReference type="Proteomes" id="UP000479190">
    <property type="component" value="Unassembled WGS sequence"/>
</dbReference>
<reference evidence="3 4" key="1">
    <citation type="submission" date="2020-02" db="EMBL/GenBank/DDBJ databases">
        <authorList>
            <person name="Ferguson B K."/>
        </authorList>
    </citation>
    <scope>NUCLEOTIDE SEQUENCE [LARGE SCALE GENOMIC DNA]</scope>
</reference>
<evidence type="ECO:0000313" key="4">
    <source>
        <dbReference type="Proteomes" id="UP000479190"/>
    </source>
</evidence>
<feature type="compositionally biased region" description="Low complexity" evidence="1">
    <location>
        <begin position="195"/>
        <end position="204"/>
    </location>
</feature>
<dbReference type="AlphaFoldDB" id="A0A6H5IPM7"/>
<evidence type="ECO:0000259" key="2">
    <source>
        <dbReference type="PROSITE" id="PS50878"/>
    </source>
</evidence>
<accession>A0A6H5IPM7</accession>
<dbReference type="GO" id="GO:0003676">
    <property type="term" value="F:nucleic acid binding"/>
    <property type="evidence" value="ECO:0007669"/>
    <property type="project" value="InterPro"/>
</dbReference>
<dbReference type="GO" id="GO:0071897">
    <property type="term" value="P:DNA biosynthetic process"/>
    <property type="evidence" value="ECO:0007669"/>
    <property type="project" value="UniProtKB-ARBA"/>
</dbReference>
<sequence length="657" mass="74367">MDYFESTSSSYAGARRELFSAHESLREYFAKYGDITEVMVMKDPTTRRSSSEELARVCVKDYIFLRVFANEILQKFCIISRCKHCAFLLKKRPQVFNTYKQLERTTPWVTCRRFAGSTRPPPVVLTLTRCLAGLVILVLFVFRSSNASRRGISTDNVLEMENEKQQIQLAQRSGFFKASEADDIDQVFFLSGTHSTSGTGSTTPGEKRPSKIPPVGIEPTPYGTPCISRQELLPTEPRRPMPVGFGFITFADPSGVDKVLAQGTHELDGKKKTSIRAFSNIPFEKNFYSHIILHTQKRIVEKRKNKCGPSAARVTYGPCIENYYFSIARDSQVKENFYSHIILHTQKRIVEKRKNKCGPSAARVTYGPCIENYYFSIARDSQVKELKFSLSAIIVGRLEAYTEGPAGLADSQYSFHKGRSTIDAIQTVLSTARSVISGKRWHRGTKEYCTIITLDVRNAFNSAQSNKIPIALSQMEVPAYLLRIVTSYFCDRVLEFTMDDGAETYYVTAGVPQGSVLGPILWNVMYDRILRIKLPEPAKIVGFADDIAVTVVAKHLDLVEFYSNETIRLVRAALTDLGLQTADQKTEVLLVTNRKVRETIIFRAGDHYIASAFCMQYLGVHIDARLLFDEYLRIVIDKANRVNRCSVESYAQYRRSK</sequence>
<dbReference type="InterPro" id="IPR000477">
    <property type="entry name" value="RT_dom"/>
</dbReference>
<proteinExistence type="predicted"/>
<dbReference type="OrthoDB" id="1875751at2759"/>
<dbReference type="PROSITE" id="PS50878">
    <property type="entry name" value="RT_POL"/>
    <property type="match status" value="1"/>
</dbReference>
<dbReference type="SUPFAM" id="SSF54928">
    <property type="entry name" value="RNA-binding domain, RBD"/>
    <property type="match status" value="1"/>
</dbReference>
<evidence type="ECO:0000313" key="3">
    <source>
        <dbReference type="EMBL" id="CAB0039210.1"/>
    </source>
</evidence>
<dbReference type="SUPFAM" id="SSF56672">
    <property type="entry name" value="DNA/RNA polymerases"/>
    <property type="match status" value="1"/>
</dbReference>
<dbReference type="PANTHER" id="PTHR19446">
    <property type="entry name" value="REVERSE TRANSCRIPTASES"/>
    <property type="match status" value="1"/>
</dbReference>
<dbReference type="EMBL" id="CADCXV010000944">
    <property type="protein sequence ID" value="CAB0039210.1"/>
    <property type="molecule type" value="Genomic_DNA"/>
</dbReference>